<dbReference type="CDD" id="cd18791">
    <property type="entry name" value="SF2_C_RHA"/>
    <property type="match status" value="1"/>
</dbReference>
<protein>
    <recommendedName>
        <fullName evidence="2">RNA helicase</fullName>
        <ecNumber evidence="2">3.6.4.13</ecNumber>
    </recommendedName>
</protein>
<dbReference type="SUPFAM" id="SSF52540">
    <property type="entry name" value="P-loop containing nucleoside triphosphate hydrolases"/>
    <property type="match status" value="1"/>
</dbReference>
<keyword evidence="5 10" id="KW-0347">Helicase</keyword>
<feature type="domain" description="Helicase ATP-binding" evidence="8">
    <location>
        <begin position="155"/>
        <end position="318"/>
    </location>
</feature>
<evidence type="ECO:0000313" key="10">
    <source>
        <dbReference type="EMBL" id="AIB10008.1"/>
    </source>
</evidence>
<dbReference type="InterPro" id="IPR048333">
    <property type="entry name" value="HA2_WH"/>
</dbReference>
<dbReference type="InterPro" id="IPR002464">
    <property type="entry name" value="DNA/RNA_helicase_DEAH_CS"/>
</dbReference>
<evidence type="ECO:0000256" key="3">
    <source>
        <dbReference type="ARBA" id="ARBA00022741"/>
    </source>
</evidence>
<reference evidence="10 11" key="1">
    <citation type="journal article" date="2014" name="BMC Genomics">
        <title>Nucleomorph and plastid genome sequences of the chlorarachniophyte Lotharella oceanica: convergent reductive evolution and frequent recombination in nucleomorph-bearing algae.</title>
        <authorList>
            <person name="Tanifuji G."/>
            <person name="Onodera N.T."/>
            <person name="Brown M.W."/>
            <person name="Curtis B.A."/>
            <person name="Roger A.J."/>
            <person name="Ka-Shu Wong G."/>
            <person name="Melkonian M."/>
            <person name="Archibald J.M."/>
        </authorList>
    </citation>
    <scope>NUCLEOTIDE SEQUENCE [LARGE SCALE GENOMIC DNA]</scope>
    <source>
        <strain evidence="10 11">CCMP622</strain>
    </source>
</reference>
<evidence type="ECO:0000313" key="11">
    <source>
        <dbReference type="Proteomes" id="UP000243670"/>
    </source>
</evidence>
<dbReference type="FunFam" id="3.40.50.300:FF:000578">
    <property type="entry name" value="probable ATP-dependent RNA helicase DHX35"/>
    <property type="match status" value="1"/>
</dbReference>
<dbReference type="Gene3D" id="3.40.50.300">
    <property type="entry name" value="P-loop containing nucleotide triphosphate hydrolases"/>
    <property type="match status" value="2"/>
</dbReference>
<dbReference type="EMBL" id="CP006629">
    <property type="protein sequence ID" value="AIB10008.1"/>
    <property type="molecule type" value="Genomic_DNA"/>
</dbReference>
<comment type="catalytic activity">
    <reaction evidence="7">
        <text>ATP + H2O = ADP + phosphate + H(+)</text>
        <dbReference type="Rhea" id="RHEA:13065"/>
        <dbReference type="ChEBI" id="CHEBI:15377"/>
        <dbReference type="ChEBI" id="CHEBI:15378"/>
        <dbReference type="ChEBI" id="CHEBI:30616"/>
        <dbReference type="ChEBI" id="CHEBI:43474"/>
        <dbReference type="ChEBI" id="CHEBI:456216"/>
        <dbReference type="EC" id="3.6.4.13"/>
    </reaction>
</comment>
<keyword evidence="10" id="KW-0542">Nucleomorph</keyword>
<evidence type="ECO:0000256" key="5">
    <source>
        <dbReference type="ARBA" id="ARBA00022806"/>
    </source>
</evidence>
<dbReference type="GO" id="GO:0003723">
    <property type="term" value="F:RNA binding"/>
    <property type="evidence" value="ECO:0007669"/>
    <property type="project" value="TreeGrafter"/>
</dbReference>
<organism evidence="10 11">
    <name type="scientific">Lotharella oceanica</name>
    <dbReference type="NCBI Taxonomy" id="641309"/>
    <lineage>
        <taxon>Eukaryota</taxon>
        <taxon>Sar</taxon>
        <taxon>Rhizaria</taxon>
        <taxon>Cercozoa</taxon>
        <taxon>Chlorarachniophyceae</taxon>
        <taxon>Lotharella</taxon>
    </lineage>
</organism>
<dbReference type="SMART" id="SM00847">
    <property type="entry name" value="HA2"/>
    <property type="match status" value="1"/>
</dbReference>
<sequence length="773" mass="89659">MTINSNNIITKITGIVRLNSRNQYVVKRILQKIKLLKFYFKEILPNIKNIYLYDSELRGVLRHLKLYQLLSKLYQHNKFLVDKNKIIKKKIFQYYVKKNIRISKHVTILKMLDIHNITNKKPQIIQNKKTFKYANNSADNDRKELPVKKYFHSLMKSVNQFDILMIVAETGAGKTTQIPKFLFRIGYHKLGILGVTQPRRLAVINLARRVSLEMGNNLGIEIGYSIRFEEQVSIKTKIKFMTDGILLREVVSDPTLSYYSVIMLDEAHERSIYTDILFSLLKDIVLYRKNFKLIISSATINVYKFSKFFSNAPLFRIPGRLYSVTIFYSKKPHLDYLDAVVKTIMQLHISKIIGDILVFLTGQEDIEITIEILKKKFKFNNKIFSTIRLFPLYSNLSSDSQNRVFRTLDSLYRKVILSTNIAETSITIPGIKYVIDSGLCKLKCYNPHNRVESLLVSPVSKISALQRSGRAGRTEKGECFRLYTLNTFLETLDNEQIPEIQRSNIDSLILMLKCLGVNNLIEFEFLDSPTSDTISLSLGHLYLLGAINSKGQLTKTGKCMSEIPVIPTLAKILLSSDYYKCSEDITILCSILSLGSRLFIYPKKNNIYSRKVFKKYCSQPRSDHVCYLNVFKEWIYNNFSTKWVQDNFIDIRVLIKAKLVYEQFLTLLTRLGVNIISSNRKQNHYVIKCLCTGLFMNVGRIKIKNTCLIISNSLKMRVHPSSSMIDFLTDWVIFQEIIFTNIEFINIISEVKIEWLIKVSPLYYSVIKNNNNL</sequence>
<dbReference type="Pfam" id="PF00271">
    <property type="entry name" value="Helicase_C"/>
    <property type="match status" value="1"/>
</dbReference>
<evidence type="ECO:0000256" key="7">
    <source>
        <dbReference type="ARBA" id="ARBA00047984"/>
    </source>
</evidence>
<dbReference type="PROSITE" id="PS51192">
    <property type="entry name" value="HELICASE_ATP_BIND_1"/>
    <property type="match status" value="1"/>
</dbReference>
<dbReference type="GO" id="GO:0005524">
    <property type="term" value="F:ATP binding"/>
    <property type="evidence" value="ECO:0007669"/>
    <property type="project" value="UniProtKB-KW"/>
</dbReference>
<dbReference type="GO" id="GO:0003724">
    <property type="term" value="F:RNA helicase activity"/>
    <property type="evidence" value="ECO:0007669"/>
    <property type="project" value="UniProtKB-EC"/>
</dbReference>
<gene>
    <name evidence="10" type="primary">cdc28</name>
    <name evidence="10" type="ORF">M951_chr3105</name>
</gene>
<geneLocation type="nucleomorph" evidence="10"/>
<dbReference type="InterPro" id="IPR014001">
    <property type="entry name" value="Helicase_ATP-bd"/>
</dbReference>
<dbReference type="Pfam" id="PF07717">
    <property type="entry name" value="OB_NTP_bind"/>
    <property type="match status" value="1"/>
</dbReference>
<comment type="similarity">
    <text evidence="1">Belongs to the DEAD box helicase family. DEAH subfamily.</text>
</comment>
<dbReference type="EC" id="3.6.4.13" evidence="2"/>
<dbReference type="Proteomes" id="UP000243670">
    <property type="component" value="Nucleomorph 3"/>
</dbReference>
<name>A0A060DGR3_9EUKA</name>
<dbReference type="SMART" id="SM00487">
    <property type="entry name" value="DEXDc"/>
    <property type="match status" value="1"/>
</dbReference>
<dbReference type="InterPro" id="IPR027417">
    <property type="entry name" value="P-loop_NTPase"/>
</dbReference>
<dbReference type="Pfam" id="PF04408">
    <property type="entry name" value="WHD_HA2"/>
    <property type="match status" value="1"/>
</dbReference>
<evidence type="ECO:0000256" key="2">
    <source>
        <dbReference type="ARBA" id="ARBA00012552"/>
    </source>
</evidence>
<dbReference type="FunFam" id="3.40.50.300:FF:000145">
    <property type="entry name" value="probable ATP-dependent RNA helicase DHX40"/>
    <property type="match status" value="1"/>
</dbReference>
<dbReference type="CDD" id="cd17917">
    <property type="entry name" value="DEXHc_RHA-like"/>
    <property type="match status" value="1"/>
</dbReference>
<keyword evidence="3" id="KW-0547">Nucleotide-binding</keyword>
<dbReference type="InterPro" id="IPR011709">
    <property type="entry name" value="DEAD-box_helicase_OB_fold"/>
</dbReference>
<accession>A0A060DGR3</accession>
<dbReference type="PANTHER" id="PTHR18934">
    <property type="entry name" value="ATP-DEPENDENT RNA HELICASE"/>
    <property type="match status" value="1"/>
</dbReference>
<evidence type="ECO:0000256" key="4">
    <source>
        <dbReference type="ARBA" id="ARBA00022801"/>
    </source>
</evidence>
<feature type="domain" description="Helicase C-terminal" evidence="9">
    <location>
        <begin position="344"/>
        <end position="516"/>
    </location>
</feature>
<dbReference type="PROSITE" id="PS00690">
    <property type="entry name" value="DEAH_ATP_HELICASE"/>
    <property type="match status" value="1"/>
</dbReference>
<dbReference type="PANTHER" id="PTHR18934:SF99">
    <property type="entry name" value="ATP-DEPENDENT RNA HELICASE DHX37-RELATED"/>
    <property type="match status" value="1"/>
</dbReference>
<evidence type="ECO:0000259" key="8">
    <source>
        <dbReference type="PROSITE" id="PS51192"/>
    </source>
</evidence>
<evidence type="ECO:0000259" key="9">
    <source>
        <dbReference type="PROSITE" id="PS51194"/>
    </source>
</evidence>
<dbReference type="GO" id="GO:0016787">
    <property type="term" value="F:hydrolase activity"/>
    <property type="evidence" value="ECO:0007669"/>
    <property type="project" value="UniProtKB-KW"/>
</dbReference>
<proteinExistence type="inferred from homology"/>
<dbReference type="InterPro" id="IPR001650">
    <property type="entry name" value="Helicase_C-like"/>
</dbReference>
<evidence type="ECO:0000256" key="1">
    <source>
        <dbReference type="ARBA" id="ARBA00008792"/>
    </source>
</evidence>
<keyword evidence="6" id="KW-0067">ATP-binding</keyword>
<evidence type="ECO:0000256" key="6">
    <source>
        <dbReference type="ARBA" id="ARBA00022840"/>
    </source>
</evidence>
<dbReference type="Gene3D" id="1.20.120.1080">
    <property type="match status" value="1"/>
</dbReference>
<dbReference type="InterPro" id="IPR007502">
    <property type="entry name" value="Helicase-assoc_dom"/>
</dbReference>
<dbReference type="SMART" id="SM00490">
    <property type="entry name" value="HELICc"/>
    <property type="match status" value="1"/>
</dbReference>
<keyword evidence="4" id="KW-0378">Hydrolase</keyword>
<dbReference type="AlphaFoldDB" id="A0A060DGR3"/>
<dbReference type="PROSITE" id="PS51194">
    <property type="entry name" value="HELICASE_CTER"/>
    <property type="match status" value="1"/>
</dbReference>